<comment type="catalytic activity">
    <reaction evidence="1">
        <text>Hydrolysis of DNA containing ring-opened 7-methylguanine residues, releasing 2,6-diamino-4-hydroxy-5-(N-methyl)formamidopyrimidine.</text>
        <dbReference type="EC" id="3.2.2.23"/>
    </reaction>
</comment>
<evidence type="ECO:0000256" key="6">
    <source>
        <dbReference type="ARBA" id="ARBA00022763"/>
    </source>
</evidence>
<protein>
    <submittedName>
        <fullName evidence="19">DNA-formamidopyrimidine glycosylase</fullName>
    </submittedName>
</protein>
<dbReference type="InterPro" id="IPR010663">
    <property type="entry name" value="Znf_FPG/IleRS"/>
</dbReference>
<dbReference type="Gene3D" id="1.10.8.50">
    <property type="match status" value="1"/>
</dbReference>
<evidence type="ECO:0000256" key="16">
    <source>
        <dbReference type="PROSITE-ProRule" id="PRU00391"/>
    </source>
</evidence>
<dbReference type="PROSITE" id="PS01242">
    <property type="entry name" value="ZF_FPG_1"/>
    <property type="match status" value="1"/>
</dbReference>
<dbReference type="GO" id="GO:0034039">
    <property type="term" value="F:8-oxo-7,8-dihydroguanine DNA N-glycosylase activity"/>
    <property type="evidence" value="ECO:0007669"/>
    <property type="project" value="TreeGrafter"/>
</dbReference>
<sequence length="285" mass="32643">MPELPEVEIIRQDLRRKILNKKIIGVETTVKARLNKSRAVFARFLVGKRFVDIDRIGKLLIFVLSGKEKYLLVHLKMTGQLIYRHGAQIVIGGHEGSKPVKLPNNYTRATFVFADKSVLYFNDLRRFGYLHLVDEKELLKIKSKYGIEPLTKRFTLKNFLSRLQNKKISIKSALLDQSLFAGIGNIYADESCFLAGIRPMTKVYKLTSVRTRGLYESIAKVIRKSIDKRGTTFNNYVDSDGRIGGFKKHLNVYGRAGERCRRCKTIIKKIKLNGRGTHFCPSCQN</sequence>
<dbReference type="GO" id="GO:0140078">
    <property type="term" value="F:class I DNA-(apurinic or apyrimidinic site) endonuclease activity"/>
    <property type="evidence" value="ECO:0007669"/>
    <property type="project" value="UniProtKB-EC"/>
</dbReference>
<keyword evidence="6" id="KW-0227">DNA damage</keyword>
<dbReference type="InterPro" id="IPR015886">
    <property type="entry name" value="H2TH_FPG"/>
</dbReference>
<feature type="domain" description="FPG-type" evidence="17">
    <location>
        <begin position="251"/>
        <end position="285"/>
    </location>
</feature>
<dbReference type="SUPFAM" id="SSF57716">
    <property type="entry name" value="Glucocorticoid receptor-like (DNA-binding domain)"/>
    <property type="match status" value="1"/>
</dbReference>
<dbReference type="Pfam" id="PF01149">
    <property type="entry name" value="Fapy_DNA_glyco"/>
    <property type="match status" value="1"/>
</dbReference>
<dbReference type="Pfam" id="PF06827">
    <property type="entry name" value="zf-FPG_IleRS"/>
    <property type="match status" value="1"/>
</dbReference>
<dbReference type="InterPro" id="IPR035937">
    <property type="entry name" value="FPG_N"/>
</dbReference>
<comment type="subunit">
    <text evidence="4">Monomer.</text>
</comment>
<accession>A0A1F6MVU0</accession>
<dbReference type="Gene3D" id="3.20.190.10">
    <property type="entry name" value="MutM-like, N-terminal"/>
    <property type="match status" value="1"/>
</dbReference>
<evidence type="ECO:0000256" key="10">
    <source>
        <dbReference type="ARBA" id="ARBA00023125"/>
    </source>
</evidence>
<evidence type="ECO:0000256" key="1">
    <source>
        <dbReference type="ARBA" id="ARBA00001668"/>
    </source>
</evidence>
<dbReference type="NCBIfam" id="TIGR00577">
    <property type="entry name" value="fpg"/>
    <property type="match status" value="1"/>
</dbReference>
<keyword evidence="7 16" id="KW-0863">Zinc-finger</keyword>
<dbReference type="InterPro" id="IPR010979">
    <property type="entry name" value="Ribosomal_uS13-like_H2TH"/>
</dbReference>
<dbReference type="Pfam" id="PF06831">
    <property type="entry name" value="H2TH"/>
    <property type="match status" value="1"/>
</dbReference>
<evidence type="ECO:0000256" key="12">
    <source>
        <dbReference type="ARBA" id="ARBA00023239"/>
    </source>
</evidence>
<dbReference type="SMART" id="SM00898">
    <property type="entry name" value="Fapy_DNA_glyco"/>
    <property type="match status" value="1"/>
</dbReference>
<dbReference type="InterPro" id="IPR012319">
    <property type="entry name" value="FPG_cat"/>
</dbReference>
<keyword evidence="10" id="KW-0238">DNA-binding</keyword>
<dbReference type="PROSITE" id="PS51066">
    <property type="entry name" value="ZF_FPG_2"/>
    <property type="match status" value="1"/>
</dbReference>
<evidence type="ECO:0000256" key="4">
    <source>
        <dbReference type="ARBA" id="ARBA00011245"/>
    </source>
</evidence>
<evidence type="ECO:0000256" key="7">
    <source>
        <dbReference type="ARBA" id="ARBA00022771"/>
    </source>
</evidence>
<organism evidence="19 20">
    <name type="scientific">Candidatus Magasanikbacteria bacterium RIFCSPLOWO2_12_FULL_43_12</name>
    <dbReference type="NCBI Taxonomy" id="1798692"/>
    <lineage>
        <taxon>Bacteria</taxon>
        <taxon>Candidatus Magasanikiibacteriota</taxon>
    </lineage>
</organism>
<dbReference type="SMART" id="SM01232">
    <property type="entry name" value="H2TH"/>
    <property type="match status" value="1"/>
</dbReference>
<keyword evidence="9" id="KW-0862">Zinc</keyword>
<comment type="catalytic activity">
    <reaction evidence="15">
        <text>2'-deoxyribonucleotide-(2'-deoxyribose 5'-phosphate)-2'-deoxyribonucleotide-DNA = a 3'-end 2'-deoxyribonucleotide-(2,3-dehydro-2,3-deoxyribose 5'-phosphate)-DNA + a 5'-end 5'-phospho-2'-deoxyribonucleoside-DNA + H(+)</text>
        <dbReference type="Rhea" id="RHEA:66592"/>
        <dbReference type="Rhea" id="RHEA-COMP:13180"/>
        <dbReference type="Rhea" id="RHEA-COMP:16897"/>
        <dbReference type="Rhea" id="RHEA-COMP:17067"/>
        <dbReference type="ChEBI" id="CHEBI:15378"/>
        <dbReference type="ChEBI" id="CHEBI:136412"/>
        <dbReference type="ChEBI" id="CHEBI:157695"/>
        <dbReference type="ChEBI" id="CHEBI:167181"/>
        <dbReference type="EC" id="4.2.99.18"/>
    </reaction>
</comment>
<keyword evidence="14" id="KW-0326">Glycosidase</keyword>
<evidence type="ECO:0000256" key="13">
    <source>
        <dbReference type="ARBA" id="ARBA00023268"/>
    </source>
</evidence>
<dbReference type="InterPro" id="IPR000214">
    <property type="entry name" value="Znf_DNA_glyclase/AP_lyase"/>
</dbReference>
<dbReference type="Proteomes" id="UP000178347">
    <property type="component" value="Unassembled WGS sequence"/>
</dbReference>
<comment type="caution">
    <text evidence="19">The sequence shown here is derived from an EMBL/GenBank/DDBJ whole genome shotgun (WGS) entry which is preliminary data.</text>
</comment>
<dbReference type="PROSITE" id="PS51068">
    <property type="entry name" value="FPG_CAT"/>
    <property type="match status" value="1"/>
</dbReference>
<evidence type="ECO:0000256" key="3">
    <source>
        <dbReference type="ARBA" id="ARBA00009409"/>
    </source>
</evidence>
<evidence type="ECO:0000256" key="15">
    <source>
        <dbReference type="ARBA" id="ARBA00044632"/>
    </source>
</evidence>
<keyword evidence="5" id="KW-0479">Metal-binding</keyword>
<evidence type="ECO:0000256" key="2">
    <source>
        <dbReference type="ARBA" id="ARBA00001947"/>
    </source>
</evidence>
<dbReference type="GO" id="GO:0003684">
    <property type="term" value="F:damaged DNA binding"/>
    <property type="evidence" value="ECO:0007669"/>
    <property type="project" value="InterPro"/>
</dbReference>
<dbReference type="STRING" id="1798692.A3G00_01990"/>
<evidence type="ECO:0000256" key="9">
    <source>
        <dbReference type="ARBA" id="ARBA00022833"/>
    </source>
</evidence>
<name>A0A1F6MVU0_9BACT</name>
<evidence type="ECO:0000259" key="18">
    <source>
        <dbReference type="PROSITE" id="PS51068"/>
    </source>
</evidence>
<evidence type="ECO:0000256" key="8">
    <source>
        <dbReference type="ARBA" id="ARBA00022801"/>
    </source>
</evidence>
<dbReference type="AlphaFoldDB" id="A0A1F6MVU0"/>
<dbReference type="FunFam" id="1.10.8.50:FF:000003">
    <property type="entry name" value="Formamidopyrimidine-DNA glycosylase"/>
    <property type="match status" value="1"/>
</dbReference>
<dbReference type="GO" id="GO:0006284">
    <property type="term" value="P:base-excision repair"/>
    <property type="evidence" value="ECO:0007669"/>
    <property type="project" value="InterPro"/>
</dbReference>
<evidence type="ECO:0000256" key="14">
    <source>
        <dbReference type="ARBA" id="ARBA00023295"/>
    </source>
</evidence>
<keyword evidence="11" id="KW-0234">DNA repair</keyword>
<comment type="cofactor">
    <cofactor evidence="2">
        <name>Zn(2+)</name>
        <dbReference type="ChEBI" id="CHEBI:29105"/>
    </cofactor>
</comment>
<dbReference type="InterPro" id="IPR020629">
    <property type="entry name" value="FPG_Glyclase"/>
</dbReference>
<evidence type="ECO:0000313" key="20">
    <source>
        <dbReference type="Proteomes" id="UP000178347"/>
    </source>
</evidence>
<evidence type="ECO:0000256" key="11">
    <source>
        <dbReference type="ARBA" id="ARBA00023204"/>
    </source>
</evidence>
<proteinExistence type="inferred from homology"/>
<dbReference type="CDD" id="cd08966">
    <property type="entry name" value="EcFpg-like_N"/>
    <property type="match status" value="1"/>
</dbReference>
<feature type="domain" description="Formamidopyrimidine-DNA glycosylase catalytic" evidence="18">
    <location>
        <begin position="2"/>
        <end position="128"/>
    </location>
</feature>
<comment type="similarity">
    <text evidence="3">Belongs to the FPG family.</text>
</comment>
<dbReference type="SUPFAM" id="SSF81624">
    <property type="entry name" value="N-terminal domain of MutM-like DNA repair proteins"/>
    <property type="match status" value="1"/>
</dbReference>
<dbReference type="EMBL" id="MFQN01000001">
    <property type="protein sequence ID" value="OGH75787.1"/>
    <property type="molecule type" value="Genomic_DNA"/>
</dbReference>
<evidence type="ECO:0000259" key="17">
    <source>
        <dbReference type="PROSITE" id="PS51066"/>
    </source>
</evidence>
<gene>
    <name evidence="19" type="ORF">A3G00_01990</name>
</gene>
<dbReference type="NCBIfam" id="NF002211">
    <property type="entry name" value="PRK01103.1"/>
    <property type="match status" value="1"/>
</dbReference>
<keyword evidence="13" id="KW-0511">Multifunctional enzyme</keyword>
<evidence type="ECO:0000256" key="5">
    <source>
        <dbReference type="ARBA" id="ARBA00022723"/>
    </source>
</evidence>
<evidence type="ECO:0000313" key="19">
    <source>
        <dbReference type="EMBL" id="OGH75787.1"/>
    </source>
</evidence>
<dbReference type="PANTHER" id="PTHR22993:SF9">
    <property type="entry name" value="FORMAMIDOPYRIMIDINE-DNA GLYCOSYLASE"/>
    <property type="match status" value="1"/>
</dbReference>
<dbReference type="PANTHER" id="PTHR22993">
    <property type="entry name" value="FORMAMIDOPYRIMIDINE-DNA GLYCOSYLASE"/>
    <property type="match status" value="1"/>
</dbReference>
<dbReference type="SUPFAM" id="SSF46946">
    <property type="entry name" value="S13-like H2TH domain"/>
    <property type="match status" value="1"/>
</dbReference>
<dbReference type="InterPro" id="IPR015887">
    <property type="entry name" value="DNA_glyclase_Znf_dom_DNA_BS"/>
</dbReference>
<keyword evidence="12" id="KW-0456">Lyase</keyword>
<keyword evidence="8" id="KW-0378">Hydrolase</keyword>
<dbReference type="GO" id="GO:0008270">
    <property type="term" value="F:zinc ion binding"/>
    <property type="evidence" value="ECO:0007669"/>
    <property type="project" value="UniProtKB-KW"/>
</dbReference>
<reference evidence="19 20" key="1">
    <citation type="journal article" date="2016" name="Nat. Commun.">
        <title>Thousands of microbial genomes shed light on interconnected biogeochemical processes in an aquifer system.</title>
        <authorList>
            <person name="Anantharaman K."/>
            <person name="Brown C.T."/>
            <person name="Hug L.A."/>
            <person name="Sharon I."/>
            <person name="Castelle C.J."/>
            <person name="Probst A.J."/>
            <person name="Thomas B.C."/>
            <person name="Singh A."/>
            <person name="Wilkins M.J."/>
            <person name="Karaoz U."/>
            <person name="Brodie E.L."/>
            <person name="Williams K.H."/>
            <person name="Hubbard S.S."/>
            <person name="Banfield J.F."/>
        </authorList>
    </citation>
    <scope>NUCLEOTIDE SEQUENCE [LARGE SCALE GENOMIC DNA]</scope>
</reference>